<feature type="chain" id="PRO_5041467495" description="Transmembrane protein" evidence="2">
    <location>
        <begin position="21"/>
        <end position="484"/>
    </location>
</feature>
<comment type="caution">
    <text evidence="3">The sequence shown here is derived from an EMBL/GenBank/DDBJ whole genome shotgun (WGS) entry which is preliminary data.</text>
</comment>
<evidence type="ECO:0000256" key="1">
    <source>
        <dbReference type="SAM" id="Phobius"/>
    </source>
</evidence>
<feature type="transmembrane region" description="Helical" evidence="1">
    <location>
        <begin position="188"/>
        <end position="207"/>
    </location>
</feature>
<protein>
    <recommendedName>
        <fullName evidence="5">Transmembrane protein</fullName>
    </recommendedName>
</protein>
<keyword evidence="2" id="KW-0732">Signal</keyword>
<evidence type="ECO:0000313" key="4">
    <source>
        <dbReference type="Proteomes" id="UP001161017"/>
    </source>
</evidence>
<gene>
    <name evidence="3" type="ORF">OHK93_008764</name>
</gene>
<keyword evidence="4" id="KW-1185">Reference proteome</keyword>
<feature type="transmembrane region" description="Helical" evidence="1">
    <location>
        <begin position="234"/>
        <end position="253"/>
    </location>
</feature>
<feature type="signal peptide" evidence="2">
    <location>
        <begin position="1"/>
        <end position="20"/>
    </location>
</feature>
<feature type="transmembrane region" description="Helical" evidence="1">
    <location>
        <begin position="150"/>
        <end position="168"/>
    </location>
</feature>
<organism evidence="3 4">
    <name type="scientific">Ramalina farinacea</name>
    <dbReference type="NCBI Taxonomy" id="258253"/>
    <lineage>
        <taxon>Eukaryota</taxon>
        <taxon>Fungi</taxon>
        <taxon>Dikarya</taxon>
        <taxon>Ascomycota</taxon>
        <taxon>Pezizomycotina</taxon>
        <taxon>Lecanoromycetes</taxon>
        <taxon>OSLEUM clade</taxon>
        <taxon>Lecanoromycetidae</taxon>
        <taxon>Lecanorales</taxon>
        <taxon>Lecanorineae</taxon>
        <taxon>Ramalinaceae</taxon>
        <taxon>Ramalina</taxon>
    </lineage>
</organism>
<dbReference type="EMBL" id="JAPUFD010000009">
    <property type="protein sequence ID" value="MDI1489485.1"/>
    <property type="molecule type" value="Genomic_DNA"/>
</dbReference>
<feature type="transmembrane region" description="Helical" evidence="1">
    <location>
        <begin position="334"/>
        <end position="362"/>
    </location>
</feature>
<keyword evidence="1" id="KW-1133">Transmembrane helix</keyword>
<evidence type="ECO:0000256" key="2">
    <source>
        <dbReference type="SAM" id="SignalP"/>
    </source>
</evidence>
<dbReference type="Proteomes" id="UP001161017">
    <property type="component" value="Unassembled WGS sequence"/>
</dbReference>
<proteinExistence type="predicted"/>
<keyword evidence="1" id="KW-0472">Membrane</keyword>
<accession>A0AA43QSB7</accession>
<evidence type="ECO:0008006" key="5">
    <source>
        <dbReference type="Google" id="ProtNLM"/>
    </source>
</evidence>
<sequence>MHTGLTTATLIWCHVTIAVASSSTWTDATASASMDGSWFQTASPVNSSNSTALENHAIAGNATACNSPPQPVSAASALWALIALAINAMTQRSGADRLDVLSPARSSPLVCLADVIVVVLWLAHGTRHGLGVKGSMYWYRKEMGLLRVKSDRHLIEGIPAVTIFFFILGPLPQAIKAIGTVGLHWTKAWAALFLGAWCVEVIVRFSAGLFQPPMEESAITGLESLAGFLRKVSLIFHQVAFVTQYSIWLWVIITLSQSEMFRTILAVPVAGFLMIVYFLFIFTAGLPSMLRDLEVFHSGIIYYCFFIVFEGLYMAVLIWSIQRVKDWIGIASEALAFVPGSVLFSGAIYVFSLVCTALLIYFDDKLVQLGRNSQGPADAPASPEAVNRPGNGLPANLALSRSNTEDFRHPIAYKIWRVAERSSKALAKRAYLLSFPWEDNSEDQNRRVLSITFALANLLFATLYYCILYDPTGTVKPSWTELLG</sequence>
<feature type="transmembrane region" description="Helical" evidence="1">
    <location>
        <begin position="265"/>
        <end position="288"/>
    </location>
</feature>
<keyword evidence="1" id="KW-0812">Transmembrane</keyword>
<reference evidence="3" key="1">
    <citation type="journal article" date="2023" name="Genome Biol. Evol.">
        <title>First Whole Genome Sequence and Flow Cytometry Genome Size Data for the Lichen-Forming Fungus Ramalina farinacea (Ascomycota).</title>
        <authorList>
            <person name="Llewellyn T."/>
            <person name="Mian S."/>
            <person name="Hill R."/>
            <person name="Leitch I.J."/>
            <person name="Gaya E."/>
        </authorList>
    </citation>
    <scope>NUCLEOTIDE SEQUENCE</scope>
    <source>
        <strain evidence="3">LIQ254RAFAR</strain>
    </source>
</reference>
<feature type="transmembrane region" description="Helical" evidence="1">
    <location>
        <begin position="300"/>
        <end position="322"/>
    </location>
</feature>
<evidence type="ECO:0000313" key="3">
    <source>
        <dbReference type="EMBL" id="MDI1489485.1"/>
    </source>
</evidence>
<dbReference type="AlphaFoldDB" id="A0AA43QSB7"/>
<name>A0AA43QSB7_9LECA</name>
<feature type="transmembrane region" description="Helical" evidence="1">
    <location>
        <begin position="448"/>
        <end position="468"/>
    </location>
</feature>